<dbReference type="PANTHER" id="PTHR22923:SF116">
    <property type="entry name" value="C1Q DOMAIN-CONTAINING PROTEIN"/>
    <property type="match status" value="1"/>
</dbReference>
<dbReference type="InterPro" id="IPR008983">
    <property type="entry name" value="Tumour_necrosis_fac-like_dom"/>
</dbReference>
<keyword evidence="8" id="KW-1185">Reference proteome</keyword>
<sequence length="230" mass="25831">MRLHIGFILIVLLAESSQSSEVDVVRKLAELDSKIAQLDAKIVQLERERTQDKAIIQALQKSNKHDHQQTKTIKTKKGHADMFPVTLKQSFRKRDNFFDGTAFTACQQAATSENVRTNQTVVFEHVITNVGSWYNPNNGEFTAPINGVFAFHVTLMTESNAAANFEIVIDGRRIDGMGTDASGMHEYRSTSELWLLQLNKGSKVWIRSASAGYRIHGNCHAMLSGFYIRT</sequence>
<dbReference type="SMART" id="SM00110">
    <property type="entry name" value="C1Q"/>
    <property type="match status" value="1"/>
</dbReference>
<evidence type="ECO:0000256" key="1">
    <source>
        <dbReference type="ARBA" id="ARBA00004613"/>
    </source>
</evidence>
<organism evidence="7 8">
    <name type="scientific">Dreissena polymorpha</name>
    <name type="common">Zebra mussel</name>
    <name type="synonym">Mytilus polymorpha</name>
    <dbReference type="NCBI Taxonomy" id="45954"/>
    <lineage>
        <taxon>Eukaryota</taxon>
        <taxon>Metazoa</taxon>
        <taxon>Spiralia</taxon>
        <taxon>Lophotrochozoa</taxon>
        <taxon>Mollusca</taxon>
        <taxon>Bivalvia</taxon>
        <taxon>Autobranchia</taxon>
        <taxon>Heteroconchia</taxon>
        <taxon>Euheterodonta</taxon>
        <taxon>Imparidentia</taxon>
        <taxon>Neoheterodontei</taxon>
        <taxon>Myida</taxon>
        <taxon>Dreissenoidea</taxon>
        <taxon>Dreissenidae</taxon>
        <taxon>Dreissena</taxon>
    </lineage>
</organism>
<dbReference type="PROSITE" id="PS50871">
    <property type="entry name" value="C1Q"/>
    <property type="match status" value="1"/>
</dbReference>
<keyword evidence="3 5" id="KW-0732">Signal</keyword>
<dbReference type="PANTHER" id="PTHR22923">
    <property type="entry name" value="CEREBELLIN-RELATED"/>
    <property type="match status" value="1"/>
</dbReference>
<feature type="domain" description="C1q" evidence="6">
    <location>
        <begin position="96"/>
        <end position="230"/>
    </location>
</feature>
<evidence type="ECO:0000256" key="2">
    <source>
        <dbReference type="ARBA" id="ARBA00022525"/>
    </source>
</evidence>
<evidence type="ECO:0000256" key="4">
    <source>
        <dbReference type="SAM" id="Coils"/>
    </source>
</evidence>
<feature type="chain" id="PRO_5039680259" description="C1q domain-containing protein" evidence="5">
    <location>
        <begin position="20"/>
        <end position="230"/>
    </location>
</feature>
<dbReference type="PRINTS" id="PR00007">
    <property type="entry name" value="COMPLEMNTC1Q"/>
</dbReference>
<dbReference type="Pfam" id="PF00386">
    <property type="entry name" value="C1q"/>
    <property type="match status" value="1"/>
</dbReference>
<feature type="signal peptide" evidence="5">
    <location>
        <begin position="1"/>
        <end position="19"/>
    </location>
</feature>
<dbReference type="EMBL" id="JAIWYP010000012">
    <property type="protein sequence ID" value="KAH3730428.1"/>
    <property type="molecule type" value="Genomic_DNA"/>
</dbReference>
<dbReference type="SUPFAM" id="SSF49842">
    <property type="entry name" value="TNF-like"/>
    <property type="match status" value="1"/>
</dbReference>
<proteinExistence type="predicted"/>
<gene>
    <name evidence="7" type="ORF">DPMN_056414</name>
</gene>
<dbReference type="Proteomes" id="UP000828390">
    <property type="component" value="Unassembled WGS sequence"/>
</dbReference>
<dbReference type="Gene3D" id="2.60.120.40">
    <property type="match status" value="1"/>
</dbReference>
<reference evidence="7" key="1">
    <citation type="journal article" date="2019" name="bioRxiv">
        <title>The Genome of the Zebra Mussel, Dreissena polymorpha: A Resource for Invasive Species Research.</title>
        <authorList>
            <person name="McCartney M.A."/>
            <person name="Auch B."/>
            <person name="Kono T."/>
            <person name="Mallez S."/>
            <person name="Zhang Y."/>
            <person name="Obille A."/>
            <person name="Becker A."/>
            <person name="Abrahante J.E."/>
            <person name="Garbe J."/>
            <person name="Badalamenti J.P."/>
            <person name="Herman A."/>
            <person name="Mangelson H."/>
            <person name="Liachko I."/>
            <person name="Sullivan S."/>
            <person name="Sone E.D."/>
            <person name="Koren S."/>
            <person name="Silverstein K.A.T."/>
            <person name="Beckman K.B."/>
            <person name="Gohl D.M."/>
        </authorList>
    </citation>
    <scope>NUCLEOTIDE SEQUENCE</scope>
    <source>
        <strain evidence="7">Duluth1</strain>
        <tissue evidence="7">Whole animal</tissue>
    </source>
</reference>
<protein>
    <recommendedName>
        <fullName evidence="6">C1q domain-containing protein</fullName>
    </recommendedName>
</protein>
<comment type="caution">
    <text evidence="7">The sequence shown here is derived from an EMBL/GenBank/DDBJ whole genome shotgun (WGS) entry which is preliminary data.</text>
</comment>
<evidence type="ECO:0000256" key="5">
    <source>
        <dbReference type="SAM" id="SignalP"/>
    </source>
</evidence>
<feature type="coiled-coil region" evidence="4">
    <location>
        <begin position="28"/>
        <end position="62"/>
    </location>
</feature>
<evidence type="ECO:0000313" key="8">
    <source>
        <dbReference type="Proteomes" id="UP000828390"/>
    </source>
</evidence>
<dbReference type="GO" id="GO:0005576">
    <property type="term" value="C:extracellular region"/>
    <property type="evidence" value="ECO:0007669"/>
    <property type="project" value="UniProtKB-SubCell"/>
</dbReference>
<evidence type="ECO:0000256" key="3">
    <source>
        <dbReference type="ARBA" id="ARBA00022729"/>
    </source>
</evidence>
<dbReference type="InterPro" id="IPR001073">
    <property type="entry name" value="C1q_dom"/>
</dbReference>
<comment type="subcellular location">
    <subcellularLocation>
        <location evidence="1">Secreted</location>
    </subcellularLocation>
</comment>
<reference evidence="7" key="2">
    <citation type="submission" date="2020-11" db="EMBL/GenBank/DDBJ databases">
        <authorList>
            <person name="McCartney M.A."/>
            <person name="Auch B."/>
            <person name="Kono T."/>
            <person name="Mallez S."/>
            <person name="Becker A."/>
            <person name="Gohl D.M."/>
            <person name="Silverstein K.A.T."/>
            <person name="Koren S."/>
            <person name="Bechman K.B."/>
            <person name="Herman A."/>
            <person name="Abrahante J.E."/>
            <person name="Garbe J."/>
        </authorList>
    </citation>
    <scope>NUCLEOTIDE SEQUENCE</scope>
    <source>
        <strain evidence="7">Duluth1</strain>
        <tissue evidence="7">Whole animal</tissue>
    </source>
</reference>
<evidence type="ECO:0000313" key="7">
    <source>
        <dbReference type="EMBL" id="KAH3730428.1"/>
    </source>
</evidence>
<evidence type="ECO:0000259" key="6">
    <source>
        <dbReference type="PROSITE" id="PS50871"/>
    </source>
</evidence>
<keyword evidence="4" id="KW-0175">Coiled coil</keyword>
<dbReference type="InterPro" id="IPR050822">
    <property type="entry name" value="Cerebellin_Synaptic_Org"/>
</dbReference>
<dbReference type="AlphaFoldDB" id="A0A9D4CRN2"/>
<accession>A0A9D4CRN2</accession>
<name>A0A9D4CRN2_DREPO</name>
<keyword evidence="2" id="KW-0964">Secreted</keyword>